<evidence type="ECO:0000313" key="2">
    <source>
        <dbReference type="Proteomes" id="UP001595897"/>
    </source>
</evidence>
<dbReference type="InterPro" id="IPR027267">
    <property type="entry name" value="AH/BAR_dom_sf"/>
</dbReference>
<keyword evidence="2" id="KW-1185">Reference proteome</keyword>
<accession>A0ABV9LW59</accession>
<gene>
    <name evidence="1" type="ORF">ACFO4O_08530</name>
</gene>
<organism evidence="1 2">
    <name type="scientific">Glaciecola siphonariae</name>
    <dbReference type="NCBI Taxonomy" id="521012"/>
    <lineage>
        <taxon>Bacteria</taxon>
        <taxon>Pseudomonadati</taxon>
        <taxon>Pseudomonadota</taxon>
        <taxon>Gammaproteobacteria</taxon>
        <taxon>Alteromonadales</taxon>
        <taxon>Alteromonadaceae</taxon>
        <taxon>Glaciecola</taxon>
    </lineage>
</organism>
<dbReference type="SUPFAM" id="SSF103657">
    <property type="entry name" value="BAR/IMD domain-like"/>
    <property type="match status" value="1"/>
</dbReference>
<evidence type="ECO:0008006" key="3">
    <source>
        <dbReference type="Google" id="ProtNLM"/>
    </source>
</evidence>
<dbReference type="Proteomes" id="UP001595897">
    <property type="component" value="Unassembled WGS sequence"/>
</dbReference>
<dbReference type="EMBL" id="JBHSGU010000002">
    <property type="protein sequence ID" value="MFC4700198.1"/>
    <property type="molecule type" value="Genomic_DNA"/>
</dbReference>
<evidence type="ECO:0000313" key="1">
    <source>
        <dbReference type="EMBL" id="MFC4700198.1"/>
    </source>
</evidence>
<comment type="caution">
    <text evidence="1">The sequence shown here is derived from an EMBL/GenBank/DDBJ whole genome shotgun (WGS) entry which is preliminary data.</text>
</comment>
<proteinExistence type="predicted"/>
<protein>
    <recommendedName>
        <fullName evidence="3">Solute-binding protein family 3/N-terminal domain-containing protein</fullName>
    </recommendedName>
</protein>
<reference evidence="2" key="1">
    <citation type="journal article" date="2019" name="Int. J. Syst. Evol. Microbiol.">
        <title>The Global Catalogue of Microorganisms (GCM) 10K type strain sequencing project: providing services to taxonomists for standard genome sequencing and annotation.</title>
        <authorList>
            <consortium name="The Broad Institute Genomics Platform"/>
            <consortium name="The Broad Institute Genome Sequencing Center for Infectious Disease"/>
            <person name="Wu L."/>
            <person name="Ma J."/>
        </authorList>
    </citation>
    <scope>NUCLEOTIDE SEQUENCE [LARGE SCALE GENOMIC DNA]</scope>
    <source>
        <strain evidence="2">KACC 12507</strain>
    </source>
</reference>
<sequence>MNAKALSSLEDVSIFVDYPDFVDTVNGKRSPTGTVEQTNILWIKAANLNSQISYLPSRRITRRLSSAEPVCSILKIKTPARAENYLFSLPTDIFLAPKLYQHKNADTIHKKYLNEYGEIRNLADMFNDPSFNSILTLLDGKSVGKDLDKQIANINQRKLEYINANQQYISYLQLLATRRADFVLAFPSIIQANSYLANNTRSYSVQNIETHVSGRVMCNKHPQTEALIAHINEHLVKIYDEQAFFDAATLELNESEHALIRDIINNVIKKEAAAL</sequence>
<dbReference type="RefSeq" id="WP_382407409.1">
    <property type="nucleotide sequence ID" value="NZ_JBHSGU010000002.1"/>
</dbReference>
<name>A0ABV9LW59_9ALTE</name>